<gene>
    <name evidence="2" type="ORF">H702_03445</name>
    <name evidence="3" type="ORF">SAMN02910290_00249</name>
</gene>
<dbReference type="Proteomes" id="UP000029382">
    <property type="component" value="Unassembled WGS sequence"/>
</dbReference>
<dbReference type="InterPro" id="IPR046254">
    <property type="entry name" value="DUF6287"/>
</dbReference>
<dbReference type="InterPro" id="IPR003646">
    <property type="entry name" value="SH3-like_bac-type"/>
</dbReference>
<keyword evidence="5" id="KW-1185">Reference proteome</keyword>
<dbReference type="Pfam" id="PF08239">
    <property type="entry name" value="SH3_3"/>
    <property type="match status" value="1"/>
</dbReference>
<evidence type="ECO:0000259" key="1">
    <source>
        <dbReference type="PROSITE" id="PS51781"/>
    </source>
</evidence>
<sequence>MKKVIFLFCCFILIGCHQQSNDSKGKTSHGTREVVESKNVTKEKKDYSDWFLDYRYYYVASNTSTLMTCGISLNNDGTATLCRAGAELMAFNAGNPLKGQYTIEDYEDSNTVQTYVTSGDMTVNGEEPSRVELVPSVKITIDIPEQELQRVNGNVNSVKDETKVVLYGYTNDDGNKVLTTDEEVKSALQVYFHAKPEKANYVVSVDVLNLRLKPSLSADVVTKKQKGDILQVLDYVSGESVDNNSTWWEVNIDGQKCYAWSGALKTQSAYNAELESANDINLAEIKDENYESLAGTWRNGKGDTLVIRADGSVTSTVSGNTGEESLQGAFRYENDGIPYIGMGNGFTGGLLALFKVGFENPSGDKSDISKPRIVPTQNGVYHLSNDYYYYRQ</sequence>
<name>A0A091BS87_STREI</name>
<evidence type="ECO:0000313" key="2">
    <source>
        <dbReference type="EMBL" id="KFN88511.1"/>
    </source>
</evidence>
<dbReference type="EMBL" id="AUZH01000012">
    <property type="protein sequence ID" value="KFN88511.1"/>
    <property type="molecule type" value="Genomic_DNA"/>
</dbReference>
<dbReference type="Gene3D" id="2.30.30.40">
    <property type="entry name" value="SH3 Domains"/>
    <property type="match status" value="1"/>
</dbReference>
<accession>A0A091BS87</accession>
<proteinExistence type="predicted"/>
<organism evidence="2 4">
    <name type="scientific">Streptococcus equinus JB1</name>
    <dbReference type="NCBI Taxonomy" id="1294274"/>
    <lineage>
        <taxon>Bacteria</taxon>
        <taxon>Bacillati</taxon>
        <taxon>Bacillota</taxon>
        <taxon>Bacilli</taxon>
        <taxon>Lactobacillales</taxon>
        <taxon>Streptococcaceae</taxon>
        <taxon>Streptococcus</taxon>
    </lineage>
</organism>
<reference evidence="2 4" key="1">
    <citation type="journal article" date="2014" name="Genome Announc.">
        <title>Draft Genome Sequences of Streptococcus bovis Strains ATCC 33317 and JB1.</title>
        <authorList>
            <person name="Benahmed F.H."/>
            <person name="Gopinath G.R."/>
            <person name="Harbottle H."/>
            <person name="Cotta M.A."/>
            <person name="Luo Y."/>
            <person name="Henderson C."/>
            <person name="Teri P."/>
            <person name="Soppet D."/>
            <person name="Rasmussen M."/>
            <person name="Whitehead T.R."/>
            <person name="Davidson M."/>
        </authorList>
    </citation>
    <scope>NUCLEOTIDE SEQUENCE [LARGE SCALE GENOMIC DNA]</scope>
    <source>
        <strain evidence="2 4">JB1</strain>
    </source>
</reference>
<evidence type="ECO:0000313" key="5">
    <source>
        <dbReference type="Proteomes" id="UP000182793"/>
    </source>
</evidence>
<dbReference type="EMBL" id="FOTG01000002">
    <property type="protein sequence ID" value="SFL05396.1"/>
    <property type="molecule type" value="Genomic_DNA"/>
</dbReference>
<evidence type="ECO:0000313" key="3">
    <source>
        <dbReference type="EMBL" id="SFL05396.1"/>
    </source>
</evidence>
<dbReference type="Proteomes" id="UP000182793">
    <property type="component" value="Unassembled WGS sequence"/>
</dbReference>
<dbReference type="Pfam" id="PF19804">
    <property type="entry name" value="DUF6287"/>
    <property type="match status" value="1"/>
</dbReference>
<feature type="domain" description="SH3b" evidence="1">
    <location>
        <begin position="198"/>
        <end position="268"/>
    </location>
</feature>
<dbReference type="RefSeq" id="WP_039696408.1">
    <property type="nucleotide sequence ID" value="NZ_AUZH01000012.1"/>
</dbReference>
<dbReference type="PROSITE" id="PS51257">
    <property type="entry name" value="PROKAR_LIPOPROTEIN"/>
    <property type="match status" value="1"/>
</dbReference>
<dbReference type="AlphaFoldDB" id="A0A091BS87"/>
<protein>
    <submittedName>
        <fullName evidence="3">SH3 domain-containing protein</fullName>
    </submittedName>
</protein>
<reference evidence="3 5" key="2">
    <citation type="submission" date="2016-10" db="EMBL/GenBank/DDBJ databases">
        <authorList>
            <person name="Varghese N."/>
            <person name="Submissions S."/>
        </authorList>
    </citation>
    <scope>NUCLEOTIDE SEQUENCE [LARGE SCALE GENOMIC DNA]</scope>
    <source>
        <strain evidence="3 5">JB1</strain>
    </source>
</reference>
<dbReference type="PROSITE" id="PS51781">
    <property type="entry name" value="SH3B"/>
    <property type="match status" value="1"/>
</dbReference>
<comment type="caution">
    <text evidence="2">The sequence shown here is derived from an EMBL/GenBank/DDBJ whole genome shotgun (WGS) entry which is preliminary data.</text>
</comment>
<evidence type="ECO:0000313" key="4">
    <source>
        <dbReference type="Proteomes" id="UP000029382"/>
    </source>
</evidence>